<gene>
    <name evidence="1" type="ORF">H2198_010220</name>
</gene>
<keyword evidence="2" id="KW-1185">Reference proteome</keyword>
<accession>A0ACC2ZSF5</accession>
<sequence length="110" mass="12254">PRRADRPPPDQHAPRPGQQHQRARAQRAAYRPVGAAAGPGPVQCAARPACRTGPRTERAGLRDLPRQHPAQHRRTAADQPGRTGPGRRHRWYQAEPLRPTPGRDRARRGL</sequence>
<reference evidence="1" key="1">
    <citation type="submission" date="2022-10" db="EMBL/GenBank/DDBJ databases">
        <title>Culturing micro-colonial fungi from biological soil crusts in the Mojave desert and describing Neophaeococcomyces mojavensis, and introducing the new genera and species Taxawa tesnikishii.</title>
        <authorList>
            <person name="Kurbessoian T."/>
            <person name="Stajich J.E."/>
        </authorList>
    </citation>
    <scope>NUCLEOTIDE SEQUENCE</scope>
    <source>
        <strain evidence="1">JES_112</strain>
    </source>
</reference>
<protein>
    <submittedName>
        <fullName evidence="1">Uncharacterized protein</fullName>
    </submittedName>
</protein>
<feature type="non-terminal residue" evidence="1">
    <location>
        <position position="110"/>
    </location>
</feature>
<proteinExistence type="predicted"/>
<dbReference type="Proteomes" id="UP001172386">
    <property type="component" value="Unassembled WGS sequence"/>
</dbReference>
<comment type="caution">
    <text evidence="1">The sequence shown here is derived from an EMBL/GenBank/DDBJ whole genome shotgun (WGS) entry which is preliminary data.</text>
</comment>
<feature type="non-terminal residue" evidence="1">
    <location>
        <position position="1"/>
    </location>
</feature>
<name>A0ACC2ZSF5_9EURO</name>
<dbReference type="EMBL" id="JAPDRQ010000337">
    <property type="protein sequence ID" value="KAJ9650500.1"/>
    <property type="molecule type" value="Genomic_DNA"/>
</dbReference>
<evidence type="ECO:0000313" key="2">
    <source>
        <dbReference type="Proteomes" id="UP001172386"/>
    </source>
</evidence>
<organism evidence="1 2">
    <name type="scientific">Neophaeococcomyces mojaviensis</name>
    <dbReference type="NCBI Taxonomy" id="3383035"/>
    <lineage>
        <taxon>Eukaryota</taxon>
        <taxon>Fungi</taxon>
        <taxon>Dikarya</taxon>
        <taxon>Ascomycota</taxon>
        <taxon>Pezizomycotina</taxon>
        <taxon>Eurotiomycetes</taxon>
        <taxon>Chaetothyriomycetidae</taxon>
        <taxon>Chaetothyriales</taxon>
        <taxon>Chaetothyriales incertae sedis</taxon>
        <taxon>Neophaeococcomyces</taxon>
    </lineage>
</organism>
<evidence type="ECO:0000313" key="1">
    <source>
        <dbReference type="EMBL" id="KAJ9650500.1"/>
    </source>
</evidence>